<dbReference type="InterPro" id="IPR014121">
    <property type="entry name" value="TraN_Ftype"/>
</dbReference>
<feature type="signal peptide" evidence="2">
    <location>
        <begin position="1"/>
        <end position="22"/>
    </location>
</feature>
<dbReference type="Pfam" id="PF06986">
    <property type="entry name" value="F_T4SS_TraN"/>
    <property type="match status" value="1"/>
</dbReference>
<dbReference type="AlphaFoldDB" id="A0A0M3AH37"/>
<evidence type="ECO:0000313" key="4">
    <source>
        <dbReference type="Proteomes" id="UP000033874"/>
    </source>
</evidence>
<feature type="chain" id="PRO_5005650217" evidence="2">
    <location>
        <begin position="23"/>
        <end position="630"/>
    </location>
</feature>
<evidence type="ECO:0000256" key="2">
    <source>
        <dbReference type="SAM" id="SignalP"/>
    </source>
</evidence>
<feature type="compositionally biased region" description="Polar residues" evidence="1">
    <location>
        <begin position="111"/>
        <end position="120"/>
    </location>
</feature>
<evidence type="ECO:0000313" key="3">
    <source>
        <dbReference type="EMBL" id="KKW89343.1"/>
    </source>
</evidence>
<dbReference type="RefSeq" id="WP_046766237.1">
    <property type="nucleotide sequence ID" value="NZ_LBIC01000022.1"/>
</dbReference>
<dbReference type="EMBL" id="LBIC01000022">
    <property type="protein sequence ID" value="KKW89343.1"/>
    <property type="molecule type" value="Genomic_DNA"/>
</dbReference>
<evidence type="ECO:0000256" key="1">
    <source>
        <dbReference type="SAM" id="MobiDB-lite"/>
    </source>
</evidence>
<proteinExistence type="predicted"/>
<keyword evidence="4" id="KW-1185">Reference proteome</keyword>
<protein>
    <submittedName>
        <fullName evidence="3">Conjugal transfer protein TraN</fullName>
    </submittedName>
</protein>
<name>A0A0M3AH37_9SPHN</name>
<keyword evidence="2" id="KW-0732">Signal</keyword>
<gene>
    <name evidence="3" type="ORF">YP76_25810</name>
</gene>
<dbReference type="STRING" id="56193.YP76_25810"/>
<feature type="region of interest" description="Disordered" evidence="1">
    <location>
        <begin position="104"/>
        <end position="152"/>
    </location>
</feature>
<dbReference type="NCBIfam" id="NF009013">
    <property type="entry name" value="PRK12355.2-4"/>
    <property type="match status" value="1"/>
</dbReference>
<dbReference type="PATRIC" id="fig|56193.3.peg.5450"/>
<comment type="caution">
    <text evidence="3">The sequence shown here is derived from an EMBL/GenBank/DDBJ whole genome shotgun (WGS) entry which is preliminary data.</text>
</comment>
<sequence>MRYRAALLLLISAAAAAAPLYAQMTQEQAREEGKGLGNAMRSNGALVPSEQSQAEAVPGYAGSSLQQGDYFDDPEKLENDSAALKSTSESYRITTDADRTRATFDNDEIKSTASRATTIENDPGSYLQGQEIGGTSGSCTALPPGDGQSSSYEATCNAGASVDQSQPSCTVPQVPQFEEKTAYRYSCGYWYNEVWHKQIRWDPNTSSSSCTGFETAPTCSLESTSFTVERRYVGRLNKDRSLYQSNTVRTYSCTAPAASTNGKKYCDAFGCFTPAPVVDLGSGTTKVHVGTADDLASCVAPVRNGQCTLTSSVCTDSEPRTRMVDGVSVTQDCWAKANSYQCTIIGEGNDCADLEANAQCSFLRKECIDDEEDPAYDPGACKVFENVYRCPVPQSERGAEKQYICGGDVYCINGDCEPIVREASTEFKDALVALHSIDQAGKEFDENNFTVFSGERDSCHKPVFGLINCCAGKTSGLLTIGAGAAALAGGPAAIAALATPFLTLFACSQGEMKLDIKDRMGFCHKVGTYCSSSILGICKTKRTAYCCFESKLSRILQEQGRIQLNKPWDKPKKEQCKGFTIEEFASLDLSVMDFTEVYSEFMDAAKLPDEVQTMTDIQAKIQGYYDLHGQ</sequence>
<organism evidence="3 4">
    <name type="scientific">Sphingobium chungbukense</name>
    <dbReference type="NCBI Taxonomy" id="56193"/>
    <lineage>
        <taxon>Bacteria</taxon>
        <taxon>Pseudomonadati</taxon>
        <taxon>Pseudomonadota</taxon>
        <taxon>Alphaproteobacteria</taxon>
        <taxon>Sphingomonadales</taxon>
        <taxon>Sphingomonadaceae</taxon>
        <taxon>Sphingobium</taxon>
    </lineage>
</organism>
<dbReference type="Proteomes" id="UP000033874">
    <property type="component" value="Unassembled WGS sequence"/>
</dbReference>
<feature type="region of interest" description="Disordered" evidence="1">
    <location>
        <begin position="32"/>
        <end position="76"/>
    </location>
</feature>
<accession>A0A0M3AH37</accession>
<reference evidence="3 4" key="1">
    <citation type="submission" date="2015-04" db="EMBL/GenBank/DDBJ databases">
        <title>Genome sequence of aromatic hydrocarbons-degrading Sphingobium chungbukense DJ77.</title>
        <authorList>
            <person name="Kim Y.-C."/>
            <person name="Chae J.-C."/>
        </authorList>
    </citation>
    <scope>NUCLEOTIDE SEQUENCE [LARGE SCALE GENOMIC DNA]</scope>
    <source>
        <strain evidence="3 4">DJ77</strain>
    </source>
</reference>